<reference evidence="1" key="3">
    <citation type="submission" date="2022-06" db="UniProtKB">
        <authorList>
            <consortium name="EnsemblPlants"/>
        </authorList>
    </citation>
    <scope>IDENTIFICATION</scope>
</reference>
<dbReference type="AlphaFoldDB" id="A0A8R7PM09"/>
<evidence type="ECO:0000313" key="2">
    <source>
        <dbReference type="Proteomes" id="UP000015106"/>
    </source>
</evidence>
<proteinExistence type="predicted"/>
<dbReference type="Gramene" id="TuG1812G0200006123.01.T02">
    <property type="protein sequence ID" value="TuG1812G0200006123.01.T02"/>
    <property type="gene ID" value="TuG1812G0200006123.01"/>
</dbReference>
<reference evidence="2" key="1">
    <citation type="journal article" date="2013" name="Nature">
        <title>Draft genome of the wheat A-genome progenitor Triticum urartu.</title>
        <authorList>
            <person name="Ling H.Q."/>
            <person name="Zhao S."/>
            <person name="Liu D."/>
            <person name="Wang J."/>
            <person name="Sun H."/>
            <person name="Zhang C."/>
            <person name="Fan H."/>
            <person name="Li D."/>
            <person name="Dong L."/>
            <person name="Tao Y."/>
            <person name="Gao C."/>
            <person name="Wu H."/>
            <person name="Li Y."/>
            <person name="Cui Y."/>
            <person name="Guo X."/>
            <person name="Zheng S."/>
            <person name="Wang B."/>
            <person name="Yu K."/>
            <person name="Liang Q."/>
            <person name="Yang W."/>
            <person name="Lou X."/>
            <person name="Chen J."/>
            <person name="Feng M."/>
            <person name="Jian J."/>
            <person name="Zhang X."/>
            <person name="Luo G."/>
            <person name="Jiang Y."/>
            <person name="Liu J."/>
            <person name="Wang Z."/>
            <person name="Sha Y."/>
            <person name="Zhang B."/>
            <person name="Wu H."/>
            <person name="Tang D."/>
            <person name="Shen Q."/>
            <person name="Xue P."/>
            <person name="Zou S."/>
            <person name="Wang X."/>
            <person name="Liu X."/>
            <person name="Wang F."/>
            <person name="Yang Y."/>
            <person name="An X."/>
            <person name="Dong Z."/>
            <person name="Zhang K."/>
            <person name="Zhang X."/>
            <person name="Luo M.C."/>
            <person name="Dvorak J."/>
            <person name="Tong Y."/>
            <person name="Wang J."/>
            <person name="Yang H."/>
            <person name="Li Z."/>
            <person name="Wang D."/>
            <person name="Zhang A."/>
            <person name="Wang J."/>
        </authorList>
    </citation>
    <scope>NUCLEOTIDE SEQUENCE</scope>
    <source>
        <strain evidence="2">cv. G1812</strain>
    </source>
</reference>
<sequence length="56" mass="6334">MEGQSFASDLCLLIYSRNQQYPNRWPPFVPCSQGIGALKFNKFFAGFLSVAHVHSK</sequence>
<name>A0A8R7PM09_TRIUA</name>
<dbReference type="EnsemblPlants" id="TuG1812G0200006123.01.T02">
    <property type="protein sequence ID" value="TuG1812G0200006123.01.T02"/>
    <property type="gene ID" value="TuG1812G0200006123.01"/>
</dbReference>
<keyword evidence="2" id="KW-1185">Reference proteome</keyword>
<organism evidence="1 2">
    <name type="scientific">Triticum urartu</name>
    <name type="common">Red wild einkorn</name>
    <name type="synonym">Crithodium urartu</name>
    <dbReference type="NCBI Taxonomy" id="4572"/>
    <lineage>
        <taxon>Eukaryota</taxon>
        <taxon>Viridiplantae</taxon>
        <taxon>Streptophyta</taxon>
        <taxon>Embryophyta</taxon>
        <taxon>Tracheophyta</taxon>
        <taxon>Spermatophyta</taxon>
        <taxon>Magnoliopsida</taxon>
        <taxon>Liliopsida</taxon>
        <taxon>Poales</taxon>
        <taxon>Poaceae</taxon>
        <taxon>BOP clade</taxon>
        <taxon>Pooideae</taxon>
        <taxon>Triticodae</taxon>
        <taxon>Triticeae</taxon>
        <taxon>Triticinae</taxon>
        <taxon>Triticum</taxon>
    </lineage>
</organism>
<reference evidence="1" key="2">
    <citation type="submission" date="2018-03" db="EMBL/GenBank/DDBJ databases">
        <title>The Triticum urartu genome reveals the dynamic nature of wheat genome evolution.</title>
        <authorList>
            <person name="Ling H."/>
            <person name="Ma B."/>
            <person name="Shi X."/>
            <person name="Liu H."/>
            <person name="Dong L."/>
            <person name="Sun H."/>
            <person name="Cao Y."/>
            <person name="Gao Q."/>
            <person name="Zheng S."/>
            <person name="Li Y."/>
            <person name="Yu Y."/>
            <person name="Du H."/>
            <person name="Qi M."/>
            <person name="Li Y."/>
            <person name="Yu H."/>
            <person name="Cui Y."/>
            <person name="Wang N."/>
            <person name="Chen C."/>
            <person name="Wu H."/>
            <person name="Zhao Y."/>
            <person name="Zhang J."/>
            <person name="Li Y."/>
            <person name="Zhou W."/>
            <person name="Zhang B."/>
            <person name="Hu W."/>
            <person name="Eijk M."/>
            <person name="Tang J."/>
            <person name="Witsenboer H."/>
            <person name="Zhao S."/>
            <person name="Li Z."/>
            <person name="Zhang A."/>
            <person name="Wang D."/>
            <person name="Liang C."/>
        </authorList>
    </citation>
    <scope>NUCLEOTIDE SEQUENCE [LARGE SCALE GENOMIC DNA]</scope>
    <source>
        <strain evidence="1">cv. G1812</strain>
    </source>
</reference>
<accession>A0A8R7PM09</accession>
<protein>
    <submittedName>
        <fullName evidence="1">Uncharacterized protein</fullName>
    </submittedName>
</protein>
<evidence type="ECO:0000313" key="1">
    <source>
        <dbReference type="EnsemblPlants" id="TuG1812G0200006123.01.T02"/>
    </source>
</evidence>
<dbReference type="Proteomes" id="UP000015106">
    <property type="component" value="Chromosome 2"/>
</dbReference>